<dbReference type="EMBL" id="BQNB010017235">
    <property type="protein sequence ID" value="GJT60834.1"/>
    <property type="molecule type" value="Genomic_DNA"/>
</dbReference>
<protein>
    <recommendedName>
        <fullName evidence="1">Separase-like TPR repeats region domain-containing protein</fullName>
    </recommendedName>
</protein>
<dbReference type="Proteomes" id="UP001151760">
    <property type="component" value="Unassembled WGS sequence"/>
</dbReference>
<evidence type="ECO:0000313" key="2">
    <source>
        <dbReference type="EMBL" id="GJT60834.1"/>
    </source>
</evidence>
<name>A0ABQ5FCP6_9ASTR</name>
<reference evidence="2" key="1">
    <citation type="journal article" date="2022" name="Int. J. Mol. Sci.">
        <title>Draft Genome of Tanacetum Coccineum: Genomic Comparison of Closely Related Tanacetum-Family Plants.</title>
        <authorList>
            <person name="Yamashiro T."/>
            <person name="Shiraishi A."/>
            <person name="Nakayama K."/>
            <person name="Satake H."/>
        </authorList>
    </citation>
    <scope>NUCLEOTIDE SEQUENCE</scope>
</reference>
<accession>A0ABQ5FCP6</accession>
<proteinExistence type="predicted"/>
<comment type="caution">
    <text evidence="2">The sequence shown here is derived from an EMBL/GenBank/DDBJ whole genome shotgun (WGS) entry which is preliminary data.</text>
</comment>
<gene>
    <name evidence="2" type="ORF">Tco_1004367</name>
</gene>
<reference evidence="2" key="2">
    <citation type="submission" date="2022-01" db="EMBL/GenBank/DDBJ databases">
        <authorList>
            <person name="Yamashiro T."/>
            <person name="Shiraishi A."/>
            <person name="Satake H."/>
            <person name="Nakayama K."/>
        </authorList>
    </citation>
    <scope>NUCLEOTIDE SEQUENCE</scope>
</reference>
<evidence type="ECO:0000313" key="3">
    <source>
        <dbReference type="Proteomes" id="UP001151760"/>
    </source>
</evidence>
<feature type="domain" description="Separase-like TPR repeats region" evidence="1">
    <location>
        <begin position="4"/>
        <end position="80"/>
    </location>
</feature>
<evidence type="ECO:0000259" key="1">
    <source>
        <dbReference type="Pfam" id="PF25110"/>
    </source>
</evidence>
<dbReference type="InterPro" id="IPR056933">
    <property type="entry name" value="TPR_ESP1"/>
</dbReference>
<dbReference type="Pfam" id="PF25110">
    <property type="entry name" value="TPR_ESP1"/>
    <property type="match status" value="1"/>
</dbReference>
<sequence>MHVETKGYDVLKDMKKVWNYAEIEGREKPNDEVLILVLDVALCIMECVKDRKSDEDCNHSNEDYRKIIDFVNEIKPWIRLR</sequence>
<keyword evidence="3" id="KW-1185">Reference proteome</keyword>
<organism evidence="2 3">
    <name type="scientific">Tanacetum coccineum</name>
    <dbReference type="NCBI Taxonomy" id="301880"/>
    <lineage>
        <taxon>Eukaryota</taxon>
        <taxon>Viridiplantae</taxon>
        <taxon>Streptophyta</taxon>
        <taxon>Embryophyta</taxon>
        <taxon>Tracheophyta</taxon>
        <taxon>Spermatophyta</taxon>
        <taxon>Magnoliopsida</taxon>
        <taxon>eudicotyledons</taxon>
        <taxon>Gunneridae</taxon>
        <taxon>Pentapetalae</taxon>
        <taxon>asterids</taxon>
        <taxon>campanulids</taxon>
        <taxon>Asterales</taxon>
        <taxon>Asteraceae</taxon>
        <taxon>Asteroideae</taxon>
        <taxon>Anthemideae</taxon>
        <taxon>Anthemidinae</taxon>
        <taxon>Tanacetum</taxon>
    </lineage>
</organism>